<protein>
    <recommendedName>
        <fullName evidence="3">GCVT N-terminal domain-containing protein</fullName>
    </recommendedName>
</protein>
<dbReference type="PANTHER" id="PTHR22602">
    <property type="entry name" value="TRANSFERASE CAF17, MITOCHONDRIAL-RELATED"/>
    <property type="match status" value="1"/>
</dbReference>
<proteinExistence type="predicted"/>
<evidence type="ECO:0000256" key="1">
    <source>
        <dbReference type="ARBA" id="ARBA00022946"/>
    </source>
</evidence>
<dbReference type="Proteomes" id="UP000199700">
    <property type="component" value="Chromosome"/>
</dbReference>
<dbReference type="GO" id="GO:0016226">
    <property type="term" value="P:iron-sulfur cluster assembly"/>
    <property type="evidence" value="ECO:0007669"/>
    <property type="project" value="TreeGrafter"/>
</dbReference>
<evidence type="ECO:0000313" key="5">
    <source>
        <dbReference type="Proteomes" id="UP000199700"/>
    </source>
</evidence>
<name>A0A1H1U1Y5_BRESA</name>
<gene>
    <name evidence="4" type="ORF">SAMN04489751_2544</name>
</gene>
<reference evidence="4" key="1">
    <citation type="submission" date="2016-10" db="EMBL/GenBank/DDBJ databases">
        <authorList>
            <person name="Varghese N."/>
            <person name="Submissions S."/>
        </authorList>
    </citation>
    <scope>NUCLEOTIDE SEQUENCE [LARGE SCALE GENOMIC DNA]</scope>
    <source>
        <strain evidence="4">DSM 22082</strain>
    </source>
</reference>
<feature type="region of interest" description="Disordered" evidence="2">
    <location>
        <begin position="1"/>
        <end position="47"/>
    </location>
</feature>
<evidence type="ECO:0000313" key="4">
    <source>
        <dbReference type="EMBL" id="SDS66510.1"/>
    </source>
</evidence>
<dbReference type="Pfam" id="PF01571">
    <property type="entry name" value="GCV_T"/>
    <property type="match status" value="1"/>
</dbReference>
<dbReference type="PANTHER" id="PTHR22602:SF0">
    <property type="entry name" value="TRANSFERASE CAF17, MITOCHONDRIAL-RELATED"/>
    <property type="match status" value="1"/>
</dbReference>
<feature type="compositionally biased region" description="Low complexity" evidence="2">
    <location>
        <begin position="36"/>
        <end position="47"/>
    </location>
</feature>
<sequence length="414" mass="45099">MTEPESNEPVSNAPESHALGQGENVPEEESLQSNVSSRPSSLSRPLSSTAVFGEGELQHTPVHYGSPLREQRALLEKGAIVDLPHLRVLRLSGADRLSWLNSITTQKLDSLAPGVATETLVLDPNGRIEGWLKLVDDGESLWAISELHTDATLEFLRKMVFMMRVEIEDVSDEFQCLGAVLKFPDVLPTAQLWNDPWPHIGSGSASYAQVDLGLEVAGEDHPGLETQFVIGIVARTDLQATSASEFTMAGYDAWEALRIAAWRPGVNDIDHKSLVGELDMLRTSVHLAKGCYRGQEAVARVHNLGQPPRRLVFVHLDGSGHIQPETGAEVLAEVRGSQRPVGQLTSVALHWELGPIGLAVVKRNLAADAPLSFDLGDDAAPVAGAQETIVAPVREHEIDLPARNRDVDMRNQRR</sequence>
<keyword evidence="1" id="KW-0809">Transit peptide</keyword>
<dbReference type="InterPro" id="IPR017703">
    <property type="entry name" value="YgfZ/GCV_T_CS"/>
</dbReference>
<organism evidence="4 5">
    <name type="scientific">Brevibacterium sandarakinum</name>
    <dbReference type="NCBI Taxonomy" id="629680"/>
    <lineage>
        <taxon>Bacteria</taxon>
        <taxon>Bacillati</taxon>
        <taxon>Actinomycetota</taxon>
        <taxon>Actinomycetes</taxon>
        <taxon>Micrococcales</taxon>
        <taxon>Brevibacteriaceae</taxon>
        <taxon>Brevibacterium</taxon>
    </lineage>
</organism>
<dbReference type="AlphaFoldDB" id="A0A1H1U1Y5"/>
<dbReference type="RefSeq" id="WP_092106031.1">
    <property type="nucleotide sequence ID" value="NZ_LT629739.1"/>
</dbReference>
<dbReference type="InterPro" id="IPR006222">
    <property type="entry name" value="GCVT_N"/>
</dbReference>
<dbReference type="InterPro" id="IPR045179">
    <property type="entry name" value="YgfZ/GcvT"/>
</dbReference>
<dbReference type="SUPFAM" id="SSF103025">
    <property type="entry name" value="Folate-binding domain"/>
    <property type="match status" value="1"/>
</dbReference>
<accession>A0A1H1U1Y5</accession>
<dbReference type="NCBIfam" id="TIGR03317">
    <property type="entry name" value="ygfZ_signature"/>
    <property type="match status" value="1"/>
</dbReference>
<keyword evidence="5" id="KW-1185">Reference proteome</keyword>
<dbReference type="OrthoDB" id="9796287at2"/>
<evidence type="ECO:0000256" key="2">
    <source>
        <dbReference type="SAM" id="MobiDB-lite"/>
    </source>
</evidence>
<dbReference type="STRING" id="629680.SAMN04489751_2544"/>
<dbReference type="Gene3D" id="3.30.1360.120">
    <property type="entry name" value="Probable tRNA modification gtpase trme, domain 1"/>
    <property type="match status" value="2"/>
</dbReference>
<dbReference type="InterPro" id="IPR027266">
    <property type="entry name" value="TrmE/GcvT-like"/>
</dbReference>
<feature type="domain" description="GCVT N-terminal" evidence="3">
    <location>
        <begin position="49"/>
        <end position="177"/>
    </location>
</feature>
<dbReference type="EMBL" id="LT629739">
    <property type="protein sequence ID" value="SDS66510.1"/>
    <property type="molecule type" value="Genomic_DNA"/>
</dbReference>
<evidence type="ECO:0000259" key="3">
    <source>
        <dbReference type="Pfam" id="PF01571"/>
    </source>
</evidence>